<proteinExistence type="predicted"/>
<dbReference type="EMBL" id="DSVQ01000012">
    <property type="protein sequence ID" value="HGT38796.1"/>
    <property type="molecule type" value="Genomic_DNA"/>
</dbReference>
<keyword evidence="1" id="KW-0472">Membrane</keyword>
<protein>
    <recommendedName>
        <fullName evidence="3">DUF4405 domain-containing protein</fullName>
    </recommendedName>
</protein>
<keyword evidence="1" id="KW-0812">Transmembrane</keyword>
<feature type="transmembrane region" description="Helical" evidence="1">
    <location>
        <begin position="121"/>
        <end position="142"/>
    </location>
</feature>
<feature type="transmembrane region" description="Helical" evidence="1">
    <location>
        <begin position="78"/>
        <end position="100"/>
    </location>
</feature>
<gene>
    <name evidence="2" type="ORF">ENS64_05970</name>
</gene>
<sequence>MMSDIDQGLEAPCSPETSRLSFWSRHKTLINFWLDTLLLVLFLAQGWMLTVVQVVFPRGGGEEWTVWGATMLDWLDRLFATFCVFSVGVVLHVMLHWQWVCGTVSTRLLGRKAKKDDGSQTLLGVGLLIVLLHVFAAGVLAARLCLVGGM</sequence>
<evidence type="ECO:0008006" key="3">
    <source>
        <dbReference type="Google" id="ProtNLM"/>
    </source>
</evidence>
<keyword evidence="1" id="KW-1133">Transmembrane helix</keyword>
<accession>A0A7C4LKF3</accession>
<evidence type="ECO:0000256" key="1">
    <source>
        <dbReference type="SAM" id="Phobius"/>
    </source>
</evidence>
<reference evidence="2" key="1">
    <citation type="journal article" date="2020" name="mSystems">
        <title>Genome- and Community-Level Interaction Insights into Carbon Utilization and Element Cycling Functions of Hydrothermarchaeota in Hydrothermal Sediment.</title>
        <authorList>
            <person name="Zhou Z."/>
            <person name="Liu Y."/>
            <person name="Xu W."/>
            <person name="Pan J."/>
            <person name="Luo Z.H."/>
            <person name="Li M."/>
        </authorList>
    </citation>
    <scope>NUCLEOTIDE SEQUENCE [LARGE SCALE GENOMIC DNA]</scope>
    <source>
        <strain evidence="2">SpSt-508</strain>
    </source>
</reference>
<organism evidence="2">
    <name type="scientific">Schlesneria paludicola</name>
    <dbReference type="NCBI Taxonomy" id="360056"/>
    <lineage>
        <taxon>Bacteria</taxon>
        <taxon>Pseudomonadati</taxon>
        <taxon>Planctomycetota</taxon>
        <taxon>Planctomycetia</taxon>
        <taxon>Planctomycetales</taxon>
        <taxon>Planctomycetaceae</taxon>
        <taxon>Schlesneria</taxon>
    </lineage>
</organism>
<feature type="transmembrane region" description="Helical" evidence="1">
    <location>
        <begin position="32"/>
        <end position="56"/>
    </location>
</feature>
<comment type="caution">
    <text evidence="2">The sequence shown here is derived from an EMBL/GenBank/DDBJ whole genome shotgun (WGS) entry which is preliminary data.</text>
</comment>
<dbReference type="AlphaFoldDB" id="A0A7C4LKF3"/>
<name>A0A7C4LKF3_9PLAN</name>
<evidence type="ECO:0000313" key="2">
    <source>
        <dbReference type="EMBL" id="HGT38796.1"/>
    </source>
</evidence>